<protein>
    <recommendedName>
        <fullName evidence="3">C2H2-type domain-containing protein</fullName>
    </recommendedName>
</protein>
<dbReference type="EMBL" id="MU858136">
    <property type="protein sequence ID" value="KAK4212029.1"/>
    <property type="molecule type" value="Genomic_DNA"/>
</dbReference>
<keyword evidence="2" id="KW-1185">Reference proteome</keyword>
<comment type="caution">
    <text evidence="1">The sequence shown here is derived from an EMBL/GenBank/DDBJ whole genome shotgun (WGS) entry which is preliminary data.</text>
</comment>
<organism evidence="1 2">
    <name type="scientific">Rhypophila decipiens</name>
    <dbReference type="NCBI Taxonomy" id="261697"/>
    <lineage>
        <taxon>Eukaryota</taxon>
        <taxon>Fungi</taxon>
        <taxon>Dikarya</taxon>
        <taxon>Ascomycota</taxon>
        <taxon>Pezizomycotina</taxon>
        <taxon>Sordariomycetes</taxon>
        <taxon>Sordariomycetidae</taxon>
        <taxon>Sordariales</taxon>
        <taxon>Naviculisporaceae</taxon>
        <taxon>Rhypophila</taxon>
    </lineage>
</organism>
<proteinExistence type="predicted"/>
<reference evidence="1" key="1">
    <citation type="journal article" date="2023" name="Mol. Phylogenet. Evol.">
        <title>Genome-scale phylogeny and comparative genomics of the fungal order Sordariales.</title>
        <authorList>
            <person name="Hensen N."/>
            <person name="Bonometti L."/>
            <person name="Westerberg I."/>
            <person name="Brannstrom I.O."/>
            <person name="Guillou S."/>
            <person name="Cros-Aarteil S."/>
            <person name="Calhoun S."/>
            <person name="Haridas S."/>
            <person name="Kuo A."/>
            <person name="Mondo S."/>
            <person name="Pangilinan J."/>
            <person name="Riley R."/>
            <person name="LaButti K."/>
            <person name="Andreopoulos B."/>
            <person name="Lipzen A."/>
            <person name="Chen C."/>
            <person name="Yan M."/>
            <person name="Daum C."/>
            <person name="Ng V."/>
            <person name="Clum A."/>
            <person name="Steindorff A."/>
            <person name="Ohm R.A."/>
            <person name="Martin F."/>
            <person name="Silar P."/>
            <person name="Natvig D.O."/>
            <person name="Lalanne C."/>
            <person name="Gautier V."/>
            <person name="Ament-Velasquez S.L."/>
            <person name="Kruys A."/>
            <person name="Hutchinson M.I."/>
            <person name="Powell A.J."/>
            <person name="Barry K."/>
            <person name="Miller A.N."/>
            <person name="Grigoriev I.V."/>
            <person name="Debuchy R."/>
            <person name="Gladieux P."/>
            <person name="Hiltunen Thoren M."/>
            <person name="Johannesson H."/>
        </authorList>
    </citation>
    <scope>NUCLEOTIDE SEQUENCE</scope>
    <source>
        <strain evidence="1">PSN293</strain>
    </source>
</reference>
<dbReference type="PANTHER" id="PTHR38167">
    <property type="entry name" value="C2H2-TYPE DOMAIN-CONTAINING PROTEIN"/>
    <property type="match status" value="1"/>
</dbReference>
<gene>
    <name evidence="1" type="ORF">QBC37DRAFT_389200</name>
</gene>
<accession>A0AAN6Y3K8</accession>
<reference evidence="1" key="2">
    <citation type="submission" date="2023-05" db="EMBL/GenBank/DDBJ databases">
        <authorList>
            <consortium name="Lawrence Berkeley National Laboratory"/>
            <person name="Steindorff A."/>
            <person name="Hensen N."/>
            <person name="Bonometti L."/>
            <person name="Westerberg I."/>
            <person name="Brannstrom I.O."/>
            <person name="Guillou S."/>
            <person name="Cros-Aarteil S."/>
            <person name="Calhoun S."/>
            <person name="Haridas S."/>
            <person name="Kuo A."/>
            <person name="Mondo S."/>
            <person name="Pangilinan J."/>
            <person name="Riley R."/>
            <person name="Labutti K."/>
            <person name="Andreopoulos B."/>
            <person name="Lipzen A."/>
            <person name="Chen C."/>
            <person name="Yanf M."/>
            <person name="Daum C."/>
            <person name="Ng V."/>
            <person name="Clum A."/>
            <person name="Ohm R."/>
            <person name="Martin F."/>
            <person name="Silar P."/>
            <person name="Natvig D."/>
            <person name="Lalanne C."/>
            <person name="Gautier V."/>
            <person name="Ament-Velasquez S.L."/>
            <person name="Kruys A."/>
            <person name="Hutchinson M.I."/>
            <person name="Powell A.J."/>
            <person name="Barry K."/>
            <person name="Miller A.N."/>
            <person name="Grigoriev I.V."/>
            <person name="Debuchy R."/>
            <person name="Gladieux P."/>
            <person name="Thoren M.H."/>
            <person name="Johannesson H."/>
        </authorList>
    </citation>
    <scope>NUCLEOTIDE SEQUENCE</scope>
    <source>
        <strain evidence="1">PSN293</strain>
    </source>
</reference>
<dbReference type="PANTHER" id="PTHR38167:SF1">
    <property type="entry name" value="C2H2-TYPE DOMAIN-CONTAINING PROTEIN"/>
    <property type="match status" value="1"/>
</dbReference>
<evidence type="ECO:0008006" key="3">
    <source>
        <dbReference type="Google" id="ProtNLM"/>
    </source>
</evidence>
<sequence>MPPPSPPNPKPYASIITITAQPEDHIKKSLSALCHEDDKTRERAYMYMGKLVRHAKELEKNNDAAAAAGTKKRTMLDVEICMWCAQTFHKDNNYKEHCFHHPDKIVKDGGSRFWYHWDKGRDGPIDTETNRKNFPGAFVYPCCGKNGTTKGCTWGYHIEPEDPPAVYNDHYEQDRRVKRTKIISDMKQNSLPVKKATNLPSAWLKCVRCSTLFSNEETSETSCCYHDGE</sequence>
<evidence type="ECO:0000313" key="1">
    <source>
        <dbReference type="EMBL" id="KAK4212029.1"/>
    </source>
</evidence>
<name>A0AAN6Y3K8_9PEZI</name>
<dbReference type="AlphaFoldDB" id="A0AAN6Y3K8"/>
<dbReference type="Proteomes" id="UP001301769">
    <property type="component" value="Unassembled WGS sequence"/>
</dbReference>
<evidence type="ECO:0000313" key="2">
    <source>
        <dbReference type="Proteomes" id="UP001301769"/>
    </source>
</evidence>